<feature type="transmembrane region" description="Helical" evidence="1">
    <location>
        <begin position="107"/>
        <end position="132"/>
    </location>
</feature>
<dbReference type="RefSeq" id="WP_090122066.1">
    <property type="nucleotide sequence ID" value="NZ_CP045300.1"/>
</dbReference>
<dbReference type="AlphaFoldDB" id="A0A1I7C4U8"/>
<dbReference type="EMBL" id="FPAU01000003">
    <property type="protein sequence ID" value="SFT94449.1"/>
    <property type="molecule type" value="Genomic_DNA"/>
</dbReference>
<dbReference type="Pfam" id="PF10754">
    <property type="entry name" value="DUF2569"/>
    <property type="match status" value="1"/>
</dbReference>
<keyword evidence="1" id="KW-0812">Transmembrane</keyword>
<organism evidence="2 3">
    <name type="scientific">Kosakonia arachidis</name>
    <dbReference type="NCBI Taxonomy" id="551989"/>
    <lineage>
        <taxon>Bacteria</taxon>
        <taxon>Pseudomonadati</taxon>
        <taxon>Pseudomonadota</taxon>
        <taxon>Gammaproteobacteria</taxon>
        <taxon>Enterobacterales</taxon>
        <taxon>Enterobacteriaceae</taxon>
        <taxon>Kosakonia</taxon>
    </lineage>
</organism>
<dbReference type="OrthoDB" id="9155572at2"/>
<reference evidence="3" key="1">
    <citation type="submission" date="2016-10" db="EMBL/GenBank/DDBJ databases">
        <authorList>
            <person name="Varghese N."/>
            <person name="Submissions S."/>
        </authorList>
    </citation>
    <scope>NUCLEOTIDE SEQUENCE [LARGE SCALE GENOMIC DNA]</scope>
    <source>
        <strain evidence="3">Ah-143</strain>
    </source>
</reference>
<sequence>MGVCIQCDNEALKNSDYCAVCEEREFKKIRGWLFVPAIGLLVSLIAIIASINTTTKVLMEHYSAIATGPKVLLIYELVFYIAMFAYSLFVCSLFFQKKRQLPRFYIGFLLIWLLFYGVDLLLAHYLIALPYIFETVKALIRNVISTAIWVPYFLISERVKRTFVR</sequence>
<feature type="transmembrane region" description="Helical" evidence="1">
    <location>
        <begin position="72"/>
        <end position="95"/>
    </location>
</feature>
<protein>
    <recommendedName>
        <fullName evidence="4">DUF2569 domain-containing protein</fullName>
    </recommendedName>
</protein>
<accession>A0A1I7C4U8</accession>
<proteinExistence type="predicted"/>
<feature type="transmembrane region" description="Helical" evidence="1">
    <location>
        <begin position="32"/>
        <end position="52"/>
    </location>
</feature>
<keyword evidence="1" id="KW-0472">Membrane</keyword>
<keyword evidence="3" id="KW-1185">Reference proteome</keyword>
<evidence type="ECO:0000313" key="2">
    <source>
        <dbReference type="EMBL" id="SFT94449.1"/>
    </source>
</evidence>
<gene>
    <name evidence="2" type="ORF">SAMN05192562_103230</name>
</gene>
<name>A0A1I7C4U8_9ENTR</name>
<dbReference type="Proteomes" id="UP000199187">
    <property type="component" value="Unassembled WGS sequence"/>
</dbReference>
<dbReference type="InterPro" id="IPR019690">
    <property type="entry name" value="DUF2569"/>
</dbReference>
<evidence type="ECO:0008006" key="4">
    <source>
        <dbReference type="Google" id="ProtNLM"/>
    </source>
</evidence>
<keyword evidence="1" id="KW-1133">Transmembrane helix</keyword>
<evidence type="ECO:0000256" key="1">
    <source>
        <dbReference type="SAM" id="Phobius"/>
    </source>
</evidence>
<feature type="transmembrane region" description="Helical" evidence="1">
    <location>
        <begin position="138"/>
        <end position="155"/>
    </location>
</feature>
<evidence type="ECO:0000313" key="3">
    <source>
        <dbReference type="Proteomes" id="UP000199187"/>
    </source>
</evidence>